<dbReference type="InterPro" id="IPR036770">
    <property type="entry name" value="Ankyrin_rpt-contain_sf"/>
</dbReference>
<protein>
    <recommendedName>
        <fullName evidence="6">IPT/TIG domain-containing protein</fullName>
    </recommendedName>
</protein>
<evidence type="ECO:0000256" key="2">
    <source>
        <dbReference type="ARBA" id="ARBA00023043"/>
    </source>
</evidence>
<keyword evidence="5" id="KW-1133">Transmembrane helix</keyword>
<dbReference type="InterPro" id="IPR057962">
    <property type="entry name" value="SPT23_MGA2_DBD"/>
</dbReference>
<dbReference type="InterPro" id="IPR013783">
    <property type="entry name" value="Ig-like_fold"/>
</dbReference>
<dbReference type="Pfam" id="PF25603">
    <property type="entry name" value="SPT23_MGA2_DBD"/>
    <property type="match status" value="1"/>
</dbReference>
<dbReference type="Pfam" id="PF12796">
    <property type="entry name" value="Ank_2"/>
    <property type="match status" value="1"/>
</dbReference>
<feature type="domain" description="IPT/TIG" evidence="6">
    <location>
        <begin position="425"/>
        <end position="514"/>
    </location>
</feature>
<feature type="region of interest" description="Disordered" evidence="4">
    <location>
        <begin position="170"/>
        <end position="195"/>
    </location>
</feature>
<dbReference type="Pfam" id="PF01833">
    <property type="entry name" value="TIG"/>
    <property type="match status" value="1"/>
</dbReference>
<keyword evidence="2 3" id="KW-0040">ANK repeat</keyword>
<dbReference type="Gene3D" id="1.25.40.20">
    <property type="entry name" value="Ankyrin repeat-containing domain"/>
    <property type="match status" value="1"/>
</dbReference>
<dbReference type="SMART" id="SM00429">
    <property type="entry name" value="IPT"/>
    <property type="match status" value="1"/>
</dbReference>
<dbReference type="InterPro" id="IPR002110">
    <property type="entry name" value="Ankyrin_rpt"/>
</dbReference>
<name>A0A8H5GTS4_9AGAR</name>
<feature type="compositionally biased region" description="Basic residues" evidence="4">
    <location>
        <begin position="750"/>
        <end position="760"/>
    </location>
</feature>
<dbReference type="SMART" id="SM00248">
    <property type="entry name" value="ANK"/>
    <property type="match status" value="2"/>
</dbReference>
<dbReference type="PROSITE" id="PS50088">
    <property type="entry name" value="ANK_REPEAT"/>
    <property type="match status" value="2"/>
</dbReference>
<feature type="repeat" description="ANK" evidence="3">
    <location>
        <begin position="663"/>
        <end position="695"/>
    </location>
</feature>
<evidence type="ECO:0000259" key="6">
    <source>
        <dbReference type="SMART" id="SM00429"/>
    </source>
</evidence>
<dbReference type="PANTHER" id="PTHR24126">
    <property type="entry name" value="ANKYRIN REPEAT, PH AND SEC7 DOMAIN CONTAINING PROTEIN SECG-RELATED"/>
    <property type="match status" value="1"/>
</dbReference>
<evidence type="ECO:0000256" key="1">
    <source>
        <dbReference type="ARBA" id="ARBA00022737"/>
    </source>
</evidence>
<comment type="caution">
    <text evidence="7">The sequence shown here is derived from an EMBL/GenBank/DDBJ whole genome shotgun (WGS) entry which is preliminary data.</text>
</comment>
<feature type="compositionally biased region" description="Low complexity" evidence="4">
    <location>
        <begin position="333"/>
        <end position="358"/>
    </location>
</feature>
<keyword evidence="8" id="KW-1185">Reference proteome</keyword>
<dbReference type="Proteomes" id="UP000559256">
    <property type="component" value="Unassembled WGS sequence"/>
</dbReference>
<evidence type="ECO:0000313" key="7">
    <source>
        <dbReference type="EMBL" id="KAF5370710.1"/>
    </source>
</evidence>
<keyword evidence="5" id="KW-0812">Transmembrane</keyword>
<organism evidence="7 8">
    <name type="scientific">Tetrapyrgos nigripes</name>
    <dbReference type="NCBI Taxonomy" id="182062"/>
    <lineage>
        <taxon>Eukaryota</taxon>
        <taxon>Fungi</taxon>
        <taxon>Dikarya</taxon>
        <taxon>Basidiomycota</taxon>
        <taxon>Agaricomycotina</taxon>
        <taxon>Agaricomycetes</taxon>
        <taxon>Agaricomycetidae</taxon>
        <taxon>Agaricales</taxon>
        <taxon>Marasmiineae</taxon>
        <taxon>Marasmiaceae</taxon>
        <taxon>Tetrapyrgos</taxon>
    </lineage>
</organism>
<evidence type="ECO:0000256" key="5">
    <source>
        <dbReference type="SAM" id="Phobius"/>
    </source>
</evidence>
<feature type="region of interest" description="Disordered" evidence="4">
    <location>
        <begin position="897"/>
        <end position="931"/>
    </location>
</feature>
<evidence type="ECO:0000256" key="3">
    <source>
        <dbReference type="PROSITE-ProRule" id="PRU00023"/>
    </source>
</evidence>
<feature type="compositionally biased region" description="Polar residues" evidence="4">
    <location>
        <begin position="910"/>
        <end position="924"/>
    </location>
</feature>
<feature type="compositionally biased region" description="Basic residues" evidence="4">
    <location>
        <begin position="297"/>
        <end position="312"/>
    </location>
</feature>
<reference evidence="7 8" key="1">
    <citation type="journal article" date="2020" name="ISME J.">
        <title>Uncovering the hidden diversity of litter-decomposition mechanisms in mushroom-forming fungi.</title>
        <authorList>
            <person name="Floudas D."/>
            <person name="Bentzer J."/>
            <person name="Ahren D."/>
            <person name="Johansson T."/>
            <person name="Persson P."/>
            <person name="Tunlid A."/>
        </authorList>
    </citation>
    <scope>NUCLEOTIDE SEQUENCE [LARGE SCALE GENOMIC DNA]</scope>
    <source>
        <strain evidence="7 8">CBS 291.85</strain>
    </source>
</reference>
<feature type="region of interest" description="Disordered" evidence="4">
    <location>
        <begin position="259"/>
        <end position="386"/>
    </location>
</feature>
<gene>
    <name evidence="7" type="ORF">D9758_001820</name>
</gene>
<feature type="region of interest" description="Disordered" evidence="4">
    <location>
        <begin position="120"/>
        <end position="141"/>
    </location>
</feature>
<keyword evidence="1" id="KW-0677">Repeat</keyword>
<feature type="compositionally biased region" description="Basic and acidic residues" evidence="4">
    <location>
        <begin position="777"/>
        <end position="789"/>
    </location>
</feature>
<feature type="repeat" description="ANK" evidence="3">
    <location>
        <begin position="630"/>
        <end position="662"/>
    </location>
</feature>
<dbReference type="EMBL" id="JAACJM010000010">
    <property type="protein sequence ID" value="KAF5370710.1"/>
    <property type="molecule type" value="Genomic_DNA"/>
</dbReference>
<evidence type="ECO:0000256" key="4">
    <source>
        <dbReference type="SAM" id="MobiDB-lite"/>
    </source>
</evidence>
<dbReference type="InterPro" id="IPR002909">
    <property type="entry name" value="IPT_dom"/>
</dbReference>
<sequence>MDSHSDQMLVLDDLIEEHAYEDDSKPTLSTNITLSSSIKPVPPPAALPRKLEPSLRTTKVVYPPKESCFNLPIMFPGIPENGTKSRVETQIRLTVDLADPSSSSDPYSYTRVGSWKWLKLPPGTSTKRRSRKQARIEPDPQDALHLSVSVSCATPPHNRAKRVAKKIAARIRPAPSDSDNPDDPNAPPKKPQHEDTTSIIQFNCSEIIDFSTGSAVLPLRITCYCRHHREKVGFNVNLAMLDHEGRLVGVGSSTPIMITDDHKTTSSSKQDLTPAHDYNWSRVTQLPDFSPVDVRAPSKRKKDPTSAGKKRAKPYDASAKPNRTPGSRETSVSSTSSPANSLLALPLSPAAPIPALAPDSTESPPPLNYLSQESESSPDGISTPLDRNASAPILLEESDFDLFSSGPPAIPFIFESPSSSQTPQLPTIHRLIPNCGPTHGGIEVTILGANFHPSFNLTCIFGDVAATLTQRWSDNTLVCILPPRVTSGVVAVWFQGFPPKAEESMNGNSLFTYSDESDRALMELALQVVGLKMTGKIEDAKNVAMRIVGAGDAAGGTDQGQGQSSGMMQLSSSTTTRDLRPLLLRRAGQSEDFESLIVNFLSLIDTASSLDDPSAQIVPIASALSYQTKSGQTLLHLAAMLGYISLLRFLVKRRIDVDVRDRNGCTALHFAAMMGGKEALKVLLQAGADREIVDANGQTAEEVAKKDSNFSEIFDEILEDDIFSPVRSNSDEEEAEWGDGEEEADEVVSRRARKSKRSVKRAGESTRKKSPQGIKLKSSEKGSKGDKVDEKVDEKQALWLIDLLQRTVAQLPGAPYMHVLPGMPAVPWDALPQLPMVFPVAIPILPGWFGQGKERNSDDEGKGDHVAQEWRNLWEKWVAQATEMVAPPKYTPRAAVAVDSKEAEPRAEGSNAQRPSPENEQTRPTAAGRRVYDYGPMPVTEQEVDAYAYQPKAQQKKHDRMLLLFWLPILLISLLWAFHSGLQFVIRAVKSPMAVKRAFSGTN</sequence>
<feature type="compositionally biased region" description="Acidic residues" evidence="4">
    <location>
        <begin position="731"/>
        <end position="746"/>
    </location>
</feature>
<feature type="transmembrane region" description="Helical" evidence="5">
    <location>
        <begin position="962"/>
        <end position="986"/>
    </location>
</feature>
<dbReference type="InterPro" id="IPR014756">
    <property type="entry name" value="Ig_E-set"/>
</dbReference>
<accession>A0A8H5GTS4</accession>
<dbReference type="CDD" id="cd00102">
    <property type="entry name" value="IPT"/>
    <property type="match status" value="1"/>
</dbReference>
<dbReference type="PANTHER" id="PTHR24126:SF14">
    <property type="entry name" value="ANK_REP_REGION DOMAIN-CONTAINING PROTEIN"/>
    <property type="match status" value="1"/>
</dbReference>
<proteinExistence type="predicted"/>
<dbReference type="SUPFAM" id="SSF81296">
    <property type="entry name" value="E set domains"/>
    <property type="match status" value="1"/>
</dbReference>
<dbReference type="SUPFAM" id="SSF48403">
    <property type="entry name" value="Ankyrin repeat"/>
    <property type="match status" value="1"/>
</dbReference>
<dbReference type="Gene3D" id="2.60.40.10">
    <property type="entry name" value="Immunoglobulins"/>
    <property type="match status" value="1"/>
</dbReference>
<feature type="region of interest" description="Disordered" evidence="4">
    <location>
        <begin position="725"/>
        <end position="789"/>
    </location>
</feature>
<dbReference type="OrthoDB" id="71307at2759"/>
<feature type="compositionally biased region" description="Polar residues" evidence="4">
    <location>
        <begin position="369"/>
        <end position="380"/>
    </location>
</feature>
<dbReference type="AlphaFoldDB" id="A0A8H5GTS4"/>
<evidence type="ECO:0000313" key="8">
    <source>
        <dbReference type="Proteomes" id="UP000559256"/>
    </source>
</evidence>
<keyword evidence="5" id="KW-0472">Membrane</keyword>
<dbReference type="PROSITE" id="PS50297">
    <property type="entry name" value="ANK_REP_REGION"/>
    <property type="match status" value="2"/>
</dbReference>